<gene>
    <name evidence="11" type="primary">metE</name>
    <name evidence="17" type="ORF">ABT58_00885</name>
</gene>
<comment type="pathway">
    <text evidence="2 11">Amino-acid biosynthesis; L-methionine biosynthesis via de novo pathway; L-methionine from L-homocysteine (MetE route): step 1/1.</text>
</comment>
<dbReference type="CDD" id="cd03312">
    <property type="entry name" value="CIMS_N_terminal_like"/>
    <property type="match status" value="1"/>
</dbReference>
<keyword evidence="5 11" id="KW-0028">Amino-acid biosynthesis</keyword>
<evidence type="ECO:0000256" key="10">
    <source>
        <dbReference type="ARBA" id="ARBA00023167"/>
    </source>
</evidence>
<dbReference type="HAMAP" id="MF_00172">
    <property type="entry name" value="Meth_synth"/>
    <property type="match status" value="1"/>
</dbReference>
<evidence type="ECO:0000256" key="3">
    <source>
        <dbReference type="ARBA" id="ARBA00009553"/>
    </source>
</evidence>
<comment type="catalytic activity">
    <reaction evidence="11">
        <text>5-methyltetrahydropteroyltri-L-glutamate + L-homocysteine = tetrahydropteroyltri-L-glutamate + L-methionine</text>
        <dbReference type="Rhea" id="RHEA:21196"/>
        <dbReference type="ChEBI" id="CHEBI:57844"/>
        <dbReference type="ChEBI" id="CHEBI:58140"/>
        <dbReference type="ChEBI" id="CHEBI:58199"/>
        <dbReference type="ChEBI" id="CHEBI:58207"/>
        <dbReference type="EC" id="2.1.1.14"/>
    </reaction>
</comment>
<dbReference type="Pfam" id="PF01717">
    <property type="entry name" value="Meth_synt_2"/>
    <property type="match status" value="1"/>
</dbReference>
<feature type="binding site" evidence="13">
    <location>
        <position position="650"/>
    </location>
    <ligand>
        <name>Zn(2+)</name>
        <dbReference type="ChEBI" id="CHEBI:29105"/>
        <label>1</label>
        <note>catalytic</note>
    </ligand>
</feature>
<feature type="binding site" evidence="11 12">
    <location>
        <begin position="438"/>
        <end position="440"/>
    </location>
    <ligand>
        <name>L-homocysteine</name>
        <dbReference type="ChEBI" id="CHEBI:58199"/>
    </ligand>
</feature>
<dbReference type="InterPro" id="IPR002629">
    <property type="entry name" value="Met_Synth_C/arc"/>
</dbReference>
<feature type="binding site" evidence="11">
    <location>
        <position position="612"/>
    </location>
    <ligand>
        <name>5-methyltetrahydropteroyltri-L-glutamate</name>
        <dbReference type="ChEBI" id="CHEBI:58207"/>
    </ligand>
</feature>
<dbReference type="GO" id="GO:0008270">
    <property type="term" value="F:zinc ion binding"/>
    <property type="evidence" value="ECO:0007669"/>
    <property type="project" value="InterPro"/>
</dbReference>
<evidence type="ECO:0000256" key="2">
    <source>
        <dbReference type="ARBA" id="ARBA00004681"/>
    </source>
</evidence>
<dbReference type="InterPro" id="IPR006276">
    <property type="entry name" value="Cobalamin-indep_Met_synthase"/>
</dbReference>
<evidence type="ECO:0000256" key="4">
    <source>
        <dbReference type="ARBA" id="ARBA00022603"/>
    </source>
</evidence>
<feature type="binding site" evidence="11 12">
    <location>
        <position position="491"/>
    </location>
    <ligand>
        <name>L-methionine</name>
        <dbReference type="ChEBI" id="CHEBI:57844"/>
    </ligand>
</feature>
<keyword evidence="18" id="KW-1185">Reference proteome</keyword>
<dbReference type="FunFam" id="3.20.20.210:FF:000002">
    <property type="entry name" value="5-methyltetrahydropteroyltriglutamate--homocysteine methyltransferase"/>
    <property type="match status" value="1"/>
</dbReference>
<dbReference type="InterPro" id="IPR013215">
    <property type="entry name" value="Cbl-indep_Met_Synth_N"/>
</dbReference>
<proteinExistence type="inferred from homology"/>
<feature type="binding site" evidence="11">
    <location>
        <position position="672"/>
    </location>
    <ligand>
        <name>Zn(2+)</name>
        <dbReference type="ChEBI" id="CHEBI:29105"/>
        <note>catalytic</note>
    </ligand>
</feature>
<feature type="binding site" evidence="11">
    <location>
        <position position="650"/>
    </location>
    <ligand>
        <name>Zn(2+)</name>
        <dbReference type="ChEBI" id="CHEBI:29105"/>
        <note>catalytic</note>
    </ligand>
</feature>
<dbReference type="GO" id="GO:0032259">
    <property type="term" value="P:methylation"/>
    <property type="evidence" value="ECO:0007669"/>
    <property type="project" value="UniProtKB-KW"/>
</dbReference>
<comment type="cofactor">
    <cofactor evidence="13">
        <name>Zn(2+)</name>
        <dbReference type="ChEBI" id="CHEBI:29105"/>
    </cofactor>
    <text evidence="13">Binds 2 Zn(2+) ions per subunit.</text>
</comment>
<dbReference type="NCBIfam" id="TIGR01371">
    <property type="entry name" value="met_syn_B12ind"/>
    <property type="match status" value="1"/>
</dbReference>
<evidence type="ECO:0000256" key="13">
    <source>
        <dbReference type="PIRSR" id="PIRSR000382-2"/>
    </source>
</evidence>
<keyword evidence="8 11" id="KW-0677">Repeat</keyword>
<evidence type="ECO:0000256" key="12">
    <source>
        <dbReference type="PIRSR" id="PIRSR000382-1"/>
    </source>
</evidence>
<dbReference type="SUPFAM" id="SSF51726">
    <property type="entry name" value="UROD/MetE-like"/>
    <property type="match status" value="2"/>
</dbReference>
<organism evidence="17 18">
    <name type="scientific">Photobacterium aphoticum</name>
    <dbReference type="NCBI Taxonomy" id="754436"/>
    <lineage>
        <taxon>Bacteria</taxon>
        <taxon>Pseudomonadati</taxon>
        <taxon>Pseudomonadota</taxon>
        <taxon>Gammaproteobacteria</taxon>
        <taxon>Vibrionales</taxon>
        <taxon>Vibrionaceae</taxon>
        <taxon>Photobacterium</taxon>
    </lineage>
</organism>
<evidence type="ECO:0000256" key="6">
    <source>
        <dbReference type="ARBA" id="ARBA00022679"/>
    </source>
</evidence>
<sequence length="766" mass="86198">MTTTTHILGYPRVGSQRELKFAQEKYWRGEISQQELKAVGHELRLRHWGDQAEAGLDFVSAGDFAWYDHVLGTSMLLGHLPKRHRHGFPDLDTLFRVARGKAPTGCACAASDMTKWFNTNYHYIVPEFSADDEFNVSWQQLFEEVAEAKDSGKDVKPVLVGPVSYLWLGKEKEELGKETGFDRLSLLPRLLVAYQQILTKLQKLGVQWVQIDEPVLALELPKAWRDAFKIAYQVIQGGPKLLLTTYFDHITHHLDKIVELKVDGLHVDLSTAPQQLEEVVAALPQHWVLSAGVINGRNVWRADLSAQLARLAPVKAQLGDRLWVGTSCSLLHTPIDLELETELDPTVREWLAFAKQKCREVTLLAKALDGDQTAIDECARYSAPIKARATSDLVNNPAVRERTAAITDALAERQLPYAERARVQRESLGLPLLPTTTIGSFPQTNEIRTQRRDFKAGRLSEQDYTTAMKGHIADAIERQQRLDLDVLVHGEPERNDMVEYFAELLEGFAVTRFGWVQSYGSRCVKPAVIVSDIYRATPMTVEWTHYAQSLTNKTVKGMLTGPVTILGWTFPREDLTREAIANQIALALRDEVADLQDKGIKVIQIDEPAIREGLPLKASEWQTYLDWAVKAFKISAASAESETQIHTHMCYSEFNDIIQSVAALDADVITIETSRSDMELLKAFEEFAYPNEIGPGVYDIHSPNIPTVDHVVALIEKAETLVPAERLWINPDCGLKTRNWEETEAALTNMVEAAKQLRKQWQAKAV</sequence>
<dbReference type="PATRIC" id="fig|754436.4.peg.188"/>
<feature type="binding site" evidence="12">
    <location>
        <position position="120"/>
    </location>
    <ligand>
        <name>5-methyltetrahydropteroyltri-L-glutamate</name>
        <dbReference type="ChEBI" id="CHEBI:58207"/>
    </ligand>
</feature>
<feature type="binding site" evidence="13">
    <location>
        <position position="648"/>
    </location>
    <ligand>
        <name>Zn(2+)</name>
        <dbReference type="ChEBI" id="CHEBI:29105"/>
        <label>1</label>
        <note>catalytic</note>
    </ligand>
</feature>
<dbReference type="PIRSF" id="PIRSF000382">
    <property type="entry name" value="MeTrfase_B12_ind"/>
    <property type="match status" value="1"/>
</dbReference>
<dbReference type="InterPro" id="IPR038071">
    <property type="entry name" value="UROD/MetE-like_sf"/>
</dbReference>
<keyword evidence="10 11" id="KW-0486">Methionine biosynthesis</keyword>
<feature type="binding site" evidence="11">
    <location>
        <position position="733"/>
    </location>
    <ligand>
        <name>Zn(2+)</name>
        <dbReference type="ChEBI" id="CHEBI:29105"/>
        <note>catalytic</note>
    </ligand>
</feature>
<keyword evidence="7 11" id="KW-0479">Metal-binding</keyword>
<feature type="domain" description="Cobalamin-independent methionine synthase MetE C-terminal/archaeal" evidence="15">
    <location>
        <begin position="433"/>
        <end position="755"/>
    </location>
</feature>
<comment type="caution">
    <text evidence="17">The sequence shown here is derived from an EMBL/GenBank/DDBJ whole genome shotgun (WGS) entry which is preliminary data.</text>
</comment>
<evidence type="ECO:0000256" key="11">
    <source>
        <dbReference type="HAMAP-Rule" id="MF_00172"/>
    </source>
</evidence>
<evidence type="ECO:0000256" key="7">
    <source>
        <dbReference type="ARBA" id="ARBA00022723"/>
    </source>
</evidence>
<dbReference type="NCBIfam" id="NF003556">
    <property type="entry name" value="PRK05222.1"/>
    <property type="match status" value="1"/>
</dbReference>
<dbReference type="EMBL" id="LDOV01000001">
    <property type="protein sequence ID" value="KLV03108.1"/>
    <property type="molecule type" value="Genomic_DNA"/>
</dbReference>
<evidence type="ECO:0000313" key="18">
    <source>
        <dbReference type="Proteomes" id="UP000036426"/>
    </source>
</evidence>
<feature type="domain" description="Cobalamin-independent methionine synthase MetE N-terminal" evidence="16">
    <location>
        <begin position="5"/>
        <end position="317"/>
    </location>
</feature>
<evidence type="ECO:0000256" key="14">
    <source>
        <dbReference type="PIRSR" id="PIRSR000382-3"/>
    </source>
</evidence>
<evidence type="ECO:0000256" key="9">
    <source>
        <dbReference type="ARBA" id="ARBA00022833"/>
    </source>
</evidence>
<feature type="binding site" evidence="12">
    <location>
        <position position="20"/>
    </location>
    <ligand>
        <name>5-methyltetrahydropteroyltri-L-glutamate</name>
        <dbReference type="ChEBI" id="CHEBI:58207"/>
    </ligand>
</feature>
<dbReference type="Pfam" id="PF08267">
    <property type="entry name" value="Meth_synt_1"/>
    <property type="match status" value="1"/>
</dbReference>
<feature type="binding site" evidence="11 12">
    <location>
        <position position="568"/>
    </location>
    <ligand>
        <name>5-methyltetrahydropteroyltri-L-glutamate</name>
        <dbReference type="ChEBI" id="CHEBI:58207"/>
    </ligand>
</feature>
<dbReference type="RefSeq" id="WP_047872453.1">
    <property type="nucleotide sequence ID" value="NZ_BMYC01000011.1"/>
</dbReference>
<feature type="binding site" evidence="13">
    <location>
        <position position="672"/>
    </location>
    <ligand>
        <name>Zn(2+)</name>
        <dbReference type="ChEBI" id="CHEBI:29105"/>
        <label>1</label>
        <note>catalytic</note>
    </ligand>
</feature>
<dbReference type="CDD" id="cd03311">
    <property type="entry name" value="CIMS_C_terminal_like"/>
    <property type="match status" value="1"/>
</dbReference>
<keyword evidence="9 11" id="KW-0862">Zinc</keyword>
<dbReference type="EC" id="2.1.1.14" evidence="11"/>
<feature type="active site" description="Proton donor" evidence="11 14">
    <location>
        <position position="701"/>
    </location>
</feature>
<dbReference type="OrthoDB" id="244285at2"/>
<feature type="binding site" evidence="11 12">
    <location>
        <begin position="438"/>
        <end position="440"/>
    </location>
    <ligand>
        <name>L-methionine</name>
        <dbReference type="ChEBI" id="CHEBI:57844"/>
    </ligand>
</feature>
<accession>A0A0J1GTR2</accession>
<evidence type="ECO:0000259" key="16">
    <source>
        <dbReference type="Pfam" id="PF08267"/>
    </source>
</evidence>
<protein>
    <recommendedName>
        <fullName evidence="11">5-methyltetrahydropteroyltriglutamate--homocysteine methyltransferase</fullName>
        <ecNumber evidence="11">2.1.1.14</ecNumber>
    </recommendedName>
    <alternativeName>
        <fullName evidence="11">Cobalamin-independent methionine synthase</fullName>
    </alternativeName>
    <alternativeName>
        <fullName evidence="11">Methionine synthase, vitamin-B12 independent isozyme</fullName>
    </alternativeName>
</protein>
<feature type="binding site" evidence="11 12">
    <location>
        <position position="606"/>
    </location>
    <ligand>
        <name>L-methionine</name>
        <dbReference type="ChEBI" id="CHEBI:57844"/>
    </ligand>
</feature>
<comment type="function">
    <text evidence="1 11">Catalyzes the transfer of a methyl group from 5-methyltetrahydrofolate to homocysteine resulting in methionine formation.</text>
</comment>
<dbReference type="GO" id="GO:0003871">
    <property type="term" value="F:5-methyltetrahydropteroyltriglutamate-homocysteine S-methyltransferase activity"/>
    <property type="evidence" value="ECO:0007669"/>
    <property type="project" value="UniProtKB-UniRule"/>
</dbReference>
<evidence type="ECO:0000259" key="15">
    <source>
        <dbReference type="Pfam" id="PF01717"/>
    </source>
</evidence>
<feature type="binding site" evidence="11">
    <location>
        <begin position="17"/>
        <end position="20"/>
    </location>
    <ligand>
        <name>5-methyltetrahydropteroyltri-L-glutamate</name>
        <dbReference type="ChEBI" id="CHEBI:58207"/>
    </ligand>
</feature>
<dbReference type="PANTHER" id="PTHR30519">
    <property type="entry name" value="5-METHYLTETRAHYDROPTEROYLTRIGLUTAMATE--HOMOCYSTEINE METHYLTRANSFERASE"/>
    <property type="match status" value="1"/>
</dbReference>
<evidence type="ECO:0000313" key="17">
    <source>
        <dbReference type="EMBL" id="KLV03108.1"/>
    </source>
</evidence>
<dbReference type="Proteomes" id="UP000036426">
    <property type="component" value="Unassembled WGS sequence"/>
</dbReference>
<comment type="similarity">
    <text evidence="3 11">Belongs to the vitamin-B12 independent methionine synthase family.</text>
</comment>
<comment type="cofactor">
    <cofactor evidence="11">
        <name>Zn(2+)</name>
        <dbReference type="ChEBI" id="CHEBI:29105"/>
    </cofactor>
    <text evidence="11">Binds 1 zinc ion per subunit.</text>
</comment>
<feature type="binding site" evidence="11">
    <location>
        <position position="491"/>
    </location>
    <ligand>
        <name>L-homocysteine</name>
        <dbReference type="ChEBI" id="CHEBI:58199"/>
    </ligand>
</feature>
<keyword evidence="4 11" id="KW-0489">Methyltransferase</keyword>
<evidence type="ECO:0000256" key="1">
    <source>
        <dbReference type="ARBA" id="ARBA00002777"/>
    </source>
</evidence>
<feature type="binding site" evidence="11">
    <location>
        <position position="115"/>
    </location>
    <ligand>
        <name>5-methyltetrahydropteroyltri-L-glutamate</name>
        <dbReference type="ChEBI" id="CHEBI:58207"/>
    </ligand>
</feature>
<dbReference type="GO" id="GO:0071265">
    <property type="term" value="P:L-methionine biosynthetic process"/>
    <property type="evidence" value="ECO:0007669"/>
    <property type="project" value="UniProtKB-ARBA"/>
</dbReference>
<dbReference type="UniPathway" id="UPA00051">
    <property type="reaction ID" value="UER00082"/>
</dbReference>
<evidence type="ECO:0000256" key="8">
    <source>
        <dbReference type="ARBA" id="ARBA00022737"/>
    </source>
</evidence>
<reference evidence="17 18" key="1">
    <citation type="submission" date="2015-05" db="EMBL/GenBank/DDBJ databases">
        <title>Photobacterium galathea sp. nov.</title>
        <authorList>
            <person name="Machado H."/>
            <person name="Gram L."/>
        </authorList>
    </citation>
    <scope>NUCLEOTIDE SEQUENCE [LARGE SCALE GENOMIC DNA]</scope>
    <source>
        <strain evidence="17 18">DSM 25995</strain>
    </source>
</reference>
<evidence type="ECO:0000256" key="5">
    <source>
        <dbReference type="ARBA" id="ARBA00022605"/>
    </source>
</evidence>
<dbReference type="Gene3D" id="3.20.20.210">
    <property type="match status" value="2"/>
</dbReference>
<feature type="binding site" evidence="11">
    <location>
        <position position="648"/>
    </location>
    <ligand>
        <name>Zn(2+)</name>
        <dbReference type="ChEBI" id="CHEBI:29105"/>
        <note>catalytic</note>
    </ligand>
</feature>
<feature type="binding site" evidence="11 12">
    <location>
        <position position="606"/>
    </location>
    <ligand>
        <name>L-homocysteine</name>
        <dbReference type="ChEBI" id="CHEBI:58199"/>
    </ligand>
</feature>
<dbReference type="FunFam" id="3.20.20.210:FF:000003">
    <property type="entry name" value="5-methyltetrahydropteroyltriglutamate--homocysteine methyltransferase"/>
    <property type="match status" value="1"/>
</dbReference>
<feature type="binding site" evidence="11 12">
    <location>
        <begin position="522"/>
        <end position="523"/>
    </location>
    <ligand>
        <name>5-methyltetrahydropteroyltri-L-glutamate</name>
        <dbReference type="ChEBI" id="CHEBI:58207"/>
    </ligand>
</feature>
<name>A0A0J1GTR2_9GAMM</name>
<dbReference type="AlphaFoldDB" id="A0A0J1GTR2"/>
<keyword evidence="6 11" id="KW-0808">Transferase</keyword>
<feature type="binding site" evidence="13">
    <location>
        <position position="733"/>
    </location>
    <ligand>
        <name>Zn(2+)</name>
        <dbReference type="ChEBI" id="CHEBI:29105"/>
        <label>1</label>
        <note>catalytic</note>
    </ligand>
</feature>